<dbReference type="InterPro" id="IPR036884">
    <property type="entry name" value="2Fe-2S-bd_dom_sf"/>
</dbReference>
<keyword evidence="3" id="KW-0560">Oxidoreductase</keyword>
<evidence type="ECO:0000256" key="5">
    <source>
        <dbReference type="ARBA" id="ARBA00023014"/>
    </source>
</evidence>
<dbReference type="PROSITE" id="PS00197">
    <property type="entry name" value="2FE2S_FER_1"/>
    <property type="match status" value="1"/>
</dbReference>
<dbReference type="Gene3D" id="1.10.150.120">
    <property type="entry name" value="[2Fe-2S]-binding domain"/>
    <property type="match status" value="1"/>
</dbReference>
<dbReference type="InterPro" id="IPR036010">
    <property type="entry name" value="2Fe-2S_ferredoxin-like_sf"/>
</dbReference>
<name>A0A109JNH4_9BRAD</name>
<dbReference type="FunFam" id="1.10.150.120:FF:000003">
    <property type="entry name" value="Carbon monoxide dehydrogenase, small subunit"/>
    <property type="match status" value="1"/>
</dbReference>
<dbReference type="PANTHER" id="PTHR44379:SF8">
    <property type="entry name" value="XANTHINE DEHYDROGENASE IRON-SULFUR-BINDING SUBUNIT XDHC-RELATED"/>
    <property type="match status" value="1"/>
</dbReference>
<accession>A0A109JNH4</accession>
<organism evidence="7 8">
    <name type="scientific">Bradyrhizobium macuxiense</name>
    <dbReference type="NCBI Taxonomy" id="1755647"/>
    <lineage>
        <taxon>Bacteria</taxon>
        <taxon>Pseudomonadati</taxon>
        <taxon>Pseudomonadota</taxon>
        <taxon>Alphaproteobacteria</taxon>
        <taxon>Hyphomicrobiales</taxon>
        <taxon>Nitrobacteraceae</taxon>
        <taxon>Bradyrhizobium</taxon>
    </lineage>
</organism>
<gene>
    <name evidence="7" type="ORF">AS156_10885</name>
</gene>
<keyword evidence="8" id="KW-1185">Reference proteome</keyword>
<dbReference type="GO" id="GO:0016491">
    <property type="term" value="F:oxidoreductase activity"/>
    <property type="evidence" value="ECO:0007669"/>
    <property type="project" value="UniProtKB-KW"/>
</dbReference>
<evidence type="ECO:0000313" key="7">
    <source>
        <dbReference type="EMBL" id="KWV52227.1"/>
    </source>
</evidence>
<dbReference type="OrthoDB" id="9806714at2"/>
<dbReference type="RefSeq" id="WP_066509961.1">
    <property type="nucleotide sequence ID" value="NZ_LNCU01000084.1"/>
</dbReference>
<reference evidence="7 8" key="1">
    <citation type="submission" date="2015-11" db="EMBL/GenBank/DDBJ databases">
        <title>Draft Genome Sequence of the Strain BR 10303 (Bradyrhizobium sp.) isolated from nodules of Centrolobium paraense.</title>
        <authorList>
            <person name="Zelli J.E."/>
            <person name="Simoes-Araujo J.L."/>
            <person name="Barauna A.C."/>
            <person name="Silva K."/>
        </authorList>
    </citation>
    <scope>NUCLEOTIDE SEQUENCE [LARGE SCALE GENOMIC DNA]</scope>
    <source>
        <strain evidence="7 8">BR 10303</strain>
    </source>
</reference>
<dbReference type="Gene3D" id="3.10.20.30">
    <property type="match status" value="1"/>
</dbReference>
<evidence type="ECO:0000259" key="6">
    <source>
        <dbReference type="PROSITE" id="PS51085"/>
    </source>
</evidence>
<dbReference type="InterPro" id="IPR006058">
    <property type="entry name" value="2Fe2S_fd_BS"/>
</dbReference>
<evidence type="ECO:0000313" key="8">
    <source>
        <dbReference type="Proteomes" id="UP000057737"/>
    </source>
</evidence>
<dbReference type="SUPFAM" id="SSF47741">
    <property type="entry name" value="CO dehydrogenase ISP C-domain like"/>
    <property type="match status" value="1"/>
</dbReference>
<dbReference type="EMBL" id="LNCU01000084">
    <property type="protein sequence ID" value="KWV52227.1"/>
    <property type="molecule type" value="Genomic_DNA"/>
</dbReference>
<keyword evidence="5" id="KW-0411">Iron-sulfur</keyword>
<dbReference type="GO" id="GO:0046872">
    <property type="term" value="F:metal ion binding"/>
    <property type="evidence" value="ECO:0007669"/>
    <property type="project" value="UniProtKB-KW"/>
</dbReference>
<evidence type="ECO:0000256" key="4">
    <source>
        <dbReference type="ARBA" id="ARBA00023004"/>
    </source>
</evidence>
<protein>
    <submittedName>
        <fullName evidence="7">Ferredoxin</fullName>
    </submittedName>
</protein>
<dbReference type="InterPro" id="IPR001041">
    <property type="entry name" value="2Fe-2S_ferredoxin-type"/>
</dbReference>
<feature type="domain" description="2Fe-2S ferredoxin-type" evidence="6">
    <location>
        <begin position="4"/>
        <end position="80"/>
    </location>
</feature>
<dbReference type="Proteomes" id="UP000057737">
    <property type="component" value="Unassembled WGS sequence"/>
</dbReference>
<dbReference type="PROSITE" id="PS51085">
    <property type="entry name" value="2FE2S_FER_2"/>
    <property type="match status" value="1"/>
</dbReference>
<evidence type="ECO:0000256" key="1">
    <source>
        <dbReference type="ARBA" id="ARBA00022714"/>
    </source>
</evidence>
<dbReference type="GO" id="GO:0051537">
    <property type="term" value="F:2 iron, 2 sulfur cluster binding"/>
    <property type="evidence" value="ECO:0007669"/>
    <property type="project" value="UniProtKB-KW"/>
</dbReference>
<dbReference type="Pfam" id="PF01799">
    <property type="entry name" value="Fer2_2"/>
    <property type="match status" value="1"/>
</dbReference>
<evidence type="ECO:0000256" key="3">
    <source>
        <dbReference type="ARBA" id="ARBA00023002"/>
    </source>
</evidence>
<proteinExistence type="predicted"/>
<dbReference type="SUPFAM" id="SSF54292">
    <property type="entry name" value="2Fe-2S ferredoxin-like"/>
    <property type="match status" value="1"/>
</dbReference>
<dbReference type="Pfam" id="PF00111">
    <property type="entry name" value="Fer2"/>
    <property type="match status" value="1"/>
</dbReference>
<evidence type="ECO:0000256" key="2">
    <source>
        <dbReference type="ARBA" id="ARBA00022723"/>
    </source>
</evidence>
<keyword evidence="2" id="KW-0479">Metal-binding</keyword>
<sequence>MAKTALQFRHNGRDVAMFVDGGTNLLVALRELIGDMTPKFGCGQGGCGTCSVLIDGELHLSCLTLAETVAGRSVETLDGMKDGPDLHPLQRAFADNFAAQCGYCTPGMLMAAKALLDRNPQPSRAEVVEAISGNICRCTGYEPIINAVLSAASGGRARA</sequence>
<dbReference type="AlphaFoldDB" id="A0A109JNH4"/>
<dbReference type="InterPro" id="IPR002888">
    <property type="entry name" value="2Fe-2S-bd"/>
</dbReference>
<dbReference type="PANTHER" id="PTHR44379">
    <property type="entry name" value="OXIDOREDUCTASE WITH IRON-SULFUR SUBUNIT"/>
    <property type="match status" value="1"/>
</dbReference>
<dbReference type="InterPro" id="IPR051452">
    <property type="entry name" value="Diverse_Oxidoreductases"/>
</dbReference>
<dbReference type="InterPro" id="IPR012675">
    <property type="entry name" value="Beta-grasp_dom_sf"/>
</dbReference>
<keyword evidence="4" id="KW-0408">Iron</keyword>
<comment type="caution">
    <text evidence="7">The sequence shown here is derived from an EMBL/GenBank/DDBJ whole genome shotgun (WGS) entry which is preliminary data.</text>
</comment>
<keyword evidence="1" id="KW-0001">2Fe-2S</keyword>